<proteinExistence type="predicted"/>
<dbReference type="Proteomes" id="UP001206925">
    <property type="component" value="Unassembled WGS sequence"/>
</dbReference>
<evidence type="ECO:0000313" key="2">
    <source>
        <dbReference type="Proteomes" id="UP001206925"/>
    </source>
</evidence>
<dbReference type="AlphaFoldDB" id="A0AAD5CZ88"/>
<name>A0AAD5CZ88_AMBAR</name>
<accession>A0AAD5CZ88</accession>
<gene>
    <name evidence="1" type="ORF">M8C21_020516</name>
</gene>
<keyword evidence="2" id="KW-1185">Reference proteome</keyword>
<reference evidence="1" key="1">
    <citation type="submission" date="2022-06" db="EMBL/GenBank/DDBJ databases">
        <title>Uncovering the hologenomic basis of an extraordinary plant invasion.</title>
        <authorList>
            <person name="Bieker V.C."/>
            <person name="Martin M.D."/>
            <person name="Gilbert T."/>
            <person name="Hodgins K."/>
            <person name="Battlay P."/>
            <person name="Petersen B."/>
            <person name="Wilson J."/>
        </authorList>
    </citation>
    <scope>NUCLEOTIDE SEQUENCE</scope>
    <source>
        <strain evidence="1">AA19_3_7</strain>
        <tissue evidence="1">Leaf</tissue>
    </source>
</reference>
<sequence length="58" mass="6585">MLLSATSNCNITFNSPALNQCHMGKQLMYSEELRCLTVLASDAMMQVETYYNLVQLCF</sequence>
<evidence type="ECO:0000313" key="1">
    <source>
        <dbReference type="EMBL" id="KAI7751111.1"/>
    </source>
</evidence>
<organism evidence="1 2">
    <name type="scientific">Ambrosia artemisiifolia</name>
    <name type="common">Common ragweed</name>
    <dbReference type="NCBI Taxonomy" id="4212"/>
    <lineage>
        <taxon>Eukaryota</taxon>
        <taxon>Viridiplantae</taxon>
        <taxon>Streptophyta</taxon>
        <taxon>Embryophyta</taxon>
        <taxon>Tracheophyta</taxon>
        <taxon>Spermatophyta</taxon>
        <taxon>Magnoliopsida</taxon>
        <taxon>eudicotyledons</taxon>
        <taxon>Gunneridae</taxon>
        <taxon>Pentapetalae</taxon>
        <taxon>asterids</taxon>
        <taxon>campanulids</taxon>
        <taxon>Asterales</taxon>
        <taxon>Asteraceae</taxon>
        <taxon>Asteroideae</taxon>
        <taxon>Heliantheae alliance</taxon>
        <taxon>Heliantheae</taxon>
        <taxon>Ambrosia</taxon>
    </lineage>
</organism>
<protein>
    <submittedName>
        <fullName evidence="1">Uncharacterized protein</fullName>
    </submittedName>
</protein>
<comment type="caution">
    <text evidence="1">The sequence shown here is derived from an EMBL/GenBank/DDBJ whole genome shotgun (WGS) entry which is preliminary data.</text>
</comment>
<dbReference type="EMBL" id="JAMZMK010005982">
    <property type="protein sequence ID" value="KAI7751111.1"/>
    <property type="molecule type" value="Genomic_DNA"/>
</dbReference>